<proteinExistence type="predicted"/>
<dbReference type="EMBL" id="JARQWQ010000104">
    <property type="protein sequence ID" value="KAK2550903.1"/>
    <property type="molecule type" value="Genomic_DNA"/>
</dbReference>
<keyword evidence="3" id="KW-1185">Reference proteome</keyword>
<feature type="non-terminal residue" evidence="2">
    <location>
        <position position="172"/>
    </location>
</feature>
<gene>
    <name evidence="2" type="ORF">P5673_028273</name>
</gene>
<comment type="caution">
    <text evidence="2">The sequence shown here is derived from an EMBL/GenBank/DDBJ whole genome shotgun (WGS) entry which is preliminary data.</text>
</comment>
<reference evidence="2" key="2">
    <citation type="journal article" date="2023" name="Science">
        <title>Genomic signatures of disease resistance in endangered staghorn corals.</title>
        <authorList>
            <person name="Vollmer S.V."/>
            <person name="Selwyn J.D."/>
            <person name="Despard B.A."/>
            <person name="Roesel C.L."/>
        </authorList>
    </citation>
    <scope>NUCLEOTIDE SEQUENCE</scope>
    <source>
        <strain evidence="2">K2</strain>
    </source>
</reference>
<reference evidence="2" key="1">
    <citation type="journal article" date="2023" name="G3 (Bethesda)">
        <title>Whole genome assembly and annotation of the endangered Caribbean coral Acropora cervicornis.</title>
        <authorList>
            <person name="Selwyn J.D."/>
            <person name="Vollmer S.V."/>
        </authorList>
    </citation>
    <scope>NUCLEOTIDE SEQUENCE</scope>
    <source>
        <strain evidence="2">K2</strain>
    </source>
</reference>
<dbReference type="Proteomes" id="UP001249851">
    <property type="component" value="Unassembled WGS sequence"/>
</dbReference>
<feature type="signal peptide" evidence="1">
    <location>
        <begin position="1"/>
        <end position="18"/>
    </location>
</feature>
<feature type="chain" id="PRO_5042148105" evidence="1">
    <location>
        <begin position="19"/>
        <end position="172"/>
    </location>
</feature>
<dbReference type="AlphaFoldDB" id="A0AAD9PXQ3"/>
<protein>
    <submittedName>
        <fullName evidence="2">Uncharacterized protein</fullName>
    </submittedName>
</protein>
<sequence length="172" mass="19465">MIFFALFVFNVISSVNSAAPFIEDENEDEATAMETAAEKRAYTYNGRLHCYQTNYYCRCRANYQCSIRNYGFYRQYRCCKRPSTCSNCSTSQCCLHGRCQALKTYFQWCPRSAAAKRYYCGCANGLKCLGGYYYHYGKCHCSSNAVCGASRCCSNNVCKPLKKPGEACPLKG</sequence>
<accession>A0AAD9PXQ3</accession>
<name>A0AAD9PXQ3_ACRCE</name>
<evidence type="ECO:0000313" key="2">
    <source>
        <dbReference type="EMBL" id="KAK2550903.1"/>
    </source>
</evidence>
<evidence type="ECO:0000313" key="3">
    <source>
        <dbReference type="Proteomes" id="UP001249851"/>
    </source>
</evidence>
<evidence type="ECO:0000256" key="1">
    <source>
        <dbReference type="SAM" id="SignalP"/>
    </source>
</evidence>
<organism evidence="2 3">
    <name type="scientific">Acropora cervicornis</name>
    <name type="common">Staghorn coral</name>
    <dbReference type="NCBI Taxonomy" id="6130"/>
    <lineage>
        <taxon>Eukaryota</taxon>
        <taxon>Metazoa</taxon>
        <taxon>Cnidaria</taxon>
        <taxon>Anthozoa</taxon>
        <taxon>Hexacorallia</taxon>
        <taxon>Scleractinia</taxon>
        <taxon>Astrocoeniina</taxon>
        <taxon>Acroporidae</taxon>
        <taxon>Acropora</taxon>
    </lineage>
</organism>
<keyword evidence="1" id="KW-0732">Signal</keyword>